<dbReference type="RefSeq" id="WP_015440412.1">
    <property type="nucleotide sequence ID" value="NC_020520.1"/>
</dbReference>
<name>A0A6C7E7M4_ILUCY</name>
<dbReference type="InterPro" id="IPR005475">
    <property type="entry name" value="Transketolase-like_Pyr-bd"/>
</dbReference>
<dbReference type="CDD" id="cd07036">
    <property type="entry name" value="TPP_PYR_E1-PDHc-beta_like"/>
    <property type="match status" value="1"/>
</dbReference>
<evidence type="ECO:0000259" key="4">
    <source>
        <dbReference type="SMART" id="SM00861"/>
    </source>
</evidence>
<organism evidence="5 6">
    <name type="scientific">Ilumatobacter coccineus (strain NBRC 103263 / KCTC 29153 / YM16-304)</name>
    <dbReference type="NCBI Taxonomy" id="1313172"/>
    <lineage>
        <taxon>Bacteria</taxon>
        <taxon>Bacillati</taxon>
        <taxon>Actinomycetota</taxon>
        <taxon>Acidimicrobiia</taxon>
        <taxon>Acidimicrobiales</taxon>
        <taxon>Ilumatobacteraceae</taxon>
        <taxon>Ilumatobacter</taxon>
    </lineage>
</organism>
<reference evidence="5 6" key="1">
    <citation type="journal article" date="2013" name="Int. J. Syst. Evol. Microbiol.">
        <title>Ilumatobacter nonamiense sp. nov. and Ilumatobacter coccineum sp. nov., isolated from seashore sand.</title>
        <authorList>
            <person name="Matsumoto A."/>
            <person name="Kasai H."/>
            <person name="Matsuo Y."/>
            <person name="Shizuri Y."/>
            <person name="Ichikawa N."/>
            <person name="Fujita N."/>
            <person name="Omura S."/>
            <person name="Takahashi Y."/>
        </authorList>
    </citation>
    <scope>NUCLEOTIDE SEQUENCE [LARGE SCALE GENOMIC DNA]</scope>
    <source>
        <strain evidence="6">NBRC 103263 / KCTC 29153 / YM16-304</strain>
    </source>
</reference>
<dbReference type="FunFam" id="3.40.50.970:FF:000001">
    <property type="entry name" value="Pyruvate dehydrogenase E1 beta subunit"/>
    <property type="match status" value="1"/>
</dbReference>
<dbReference type="AlphaFoldDB" id="A0A6C7E7M4"/>
<dbReference type="PANTHER" id="PTHR43257:SF2">
    <property type="entry name" value="PYRUVATE DEHYDROGENASE E1 COMPONENT SUBUNIT BETA"/>
    <property type="match status" value="1"/>
</dbReference>
<dbReference type="SMART" id="SM00861">
    <property type="entry name" value="Transket_pyr"/>
    <property type="match status" value="1"/>
</dbReference>
<accession>A0A6C7E7M4</accession>
<dbReference type="Gene3D" id="3.40.50.920">
    <property type="match status" value="1"/>
</dbReference>
<dbReference type="Pfam" id="PF02780">
    <property type="entry name" value="Transketolase_C"/>
    <property type="match status" value="1"/>
</dbReference>
<evidence type="ECO:0000256" key="2">
    <source>
        <dbReference type="ARBA" id="ARBA00023002"/>
    </source>
</evidence>
<dbReference type="OrthoDB" id="4009369at2"/>
<dbReference type="FunFam" id="3.40.50.920:FF:000001">
    <property type="entry name" value="Pyruvate dehydrogenase E1 beta subunit"/>
    <property type="match status" value="1"/>
</dbReference>
<evidence type="ECO:0000313" key="6">
    <source>
        <dbReference type="Proteomes" id="UP000011863"/>
    </source>
</evidence>
<dbReference type="EMBL" id="AP012057">
    <property type="protein sequence ID" value="BAN01165.1"/>
    <property type="molecule type" value="Genomic_DNA"/>
</dbReference>
<dbReference type="Pfam" id="PF02779">
    <property type="entry name" value="Transket_pyr"/>
    <property type="match status" value="1"/>
</dbReference>
<dbReference type="InterPro" id="IPR009014">
    <property type="entry name" value="Transketo_C/PFOR_II"/>
</dbReference>
<dbReference type="InterPro" id="IPR033248">
    <property type="entry name" value="Transketolase_C"/>
</dbReference>
<evidence type="ECO:0000256" key="3">
    <source>
        <dbReference type="ARBA" id="ARBA00023052"/>
    </source>
</evidence>
<keyword evidence="3" id="KW-0786">Thiamine pyrophosphate</keyword>
<dbReference type="Gene3D" id="3.40.50.970">
    <property type="match status" value="1"/>
</dbReference>
<evidence type="ECO:0000256" key="1">
    <source>
        <dbReference type="ARBA" id="ARBA00001964"/>
    </source>
</evidence>
<evidence type="ECO:0000313" key="5">
    <source>
        <dbReference type="EMBL" id="BAN01165.1"/>
    </source>
</evidence>
<dbReference type="Proteomes" id="UP000011863">
    <property type="component" value="Chromosome"/>
</dbReference>
<proteinExistence type="predicted"/>
<dbReference type="GO" id="GO:0016491">
    <property type="term" value="F:oxidoreductase activity"/>
    <property type="evidence" value="ECO:0007669"/>
    <property type="project" value="UniProtKB-KW"/>
</dbReference>
<dbReference type="GO" id="GO:0000287">
    <property type="term" value="F:magnesium ion binding"/>
    <property type="evidence" value="ECO:0007669"/>
    <property type="project" value="UniProtKB-ARBA"/>
</dbReference>
<sequence>MTTIESAPEIIVDTSTTTEGRIESDRKVAYVAAFNEAVAQQMEADPNVFCAGEDIGAFGGVFQTYAGLQQRFGEERCFDTPISEQAIIGLGVGAAVSGLRPIVDLMFMDFMCVAMDQIVNQAAKLKYMFGGDAVLPMTITLAGGAGLSAAAQHSQSLEAILCHIPGLKVLYPSNPYDMKGLMTASIREDNPTVMIKHKRLLGMSGQVPEQPYSIPLGVANVARAGNDVTVIAWGRMANESLDAAERLAEEGIDCEVIDPRTLQPLDTETIVASAKKTNRVIVVHEAVRFGGLGAEIAAQVQENAFDYLDAPVARVAAPFSPVPFSPALEEHYVPDAASIADGIRGVMARPGAG</sequence>
<protein>
    <submittedName>
        <fullName evidence="5">Acetoin dehydrogenase E1 beta subunit</fullName>
    </submittedName>
</protein>
<dbReference type="InterPro" id="IPR029061">
    <property type="entry name" value="THDP-binding"/>
</dbReference>
<gene>
    <name evidence="5" type="primary">acoB</name>
    <name evidence="5" type="ORF">YM304_08510</name>
</gene>
<keyword evidence="2" id="KW-0560">Oxidoreductase</keyword>
<dbReference type="KEGG" id="aym:YM304_08510"/>
<comment type="cofactor">
    <cofactor evidence="1">
        <name>thiamine diphosphate</name>
        <dbReference type="ChEBI" id="CHEBI:58937"/>
    </cofactor>
</comment>
<dbReference type="NCBIfam" id="NF006667">
    <property type="entry name" value="PRK09212.1"/>
    <property type="match status" value="1"/>
</dbReference>
<feature type="domain" description="Transketolase-like pyrimidine-binding" evidence="4">
    <location>
        <begin position="28"/>
        <end position="203"/>
    </location>
</feature>
<dbReference type="SUPFAM" id="SSF52922">
    <property type="entry name" value="TK C-terminal domain-like"/>
    <property type="match status" value="1"/>
</dbReference>
<keyword evidence="6" id="KW-1185">Reference proteome</keyword>
<dbReference type="SUPFAM" id="SSF52518">
    <property type="entry name" value="Thiamin diphosphate-binding fold (THDP-binding)"/>
    <property type="match status" value="1"/>
</dbReference>
<dbReference type="PANTHER" id="PTHR43257">
    <property type="entry name" value="PYRUVATE DEHYDROGENASE E1 COMPONENT BETA SUBUNIT"/>
    <property type="match status" value="1"/>
</dbReference>